<proteinExistence type="inferred from homology"/>
<evidence type="ECO:0000256" key="4">
    <source>
        <dbReference type="ARBA" id="ARBA00023136"/>
    </source>
</evidence>
<gene>
    <name evidence="6" type="ORF">CWS72_22325</name>
</gene>
<evidence type="ECO:0000256" key="5">
    <source>
        <dbReference type="ARBA" id="ARBA00023237"/>
    </source>
</evidence>
<dbReference type="InterPro" id="IPR010583">
    <property type="entry name" value="MipA"/>
</dbReference>
<comment type="similarity">
    <text evidence="2">Belongs to the MipA/OmpV family.</text>
</comment>
<sequence length="265" mass="27753">MLIPVLSLGLCIGAASVKAEETLDQQLEQPTDADHPSSGPWNVTLGLGAGYAPRFEGAKRYHFTPIPYGSVSYSGLGSIGPEGLGANIVKSGGFRAGLLVGYTSGRDENDDPHLQGLGNISGSLQMGGYAAYQWQGFEVRTKVLQAVTHSGNGLVGSVGVTYALHPATDWMVKVGPQLSFADSDHMKRYFGVTGTQSRNSGLSTYTANGGLNDISVGANATYQISPHWLLFGIAKVSELVGDAADSPIVQDKGQVFTGAGLAYHF</sequence>
<organism evidence="6 7">
    <name type="scientific">Telmatospirillum siberiense</name>
    <dbReference type="NCBI Taxonomy" id="382514"/>
    <lineage>
        <taxon>Bacteria</taxon>
        <taxon>Pseudomonadati</taxon>
        <taxon>Pseudomonadota</taxon>
        <taxon>Alphaproteobacteria</taxon>
        <taxon>Rhodospirillales</taxon>
        <taxon>Rhodospirillaceae</taxon>
        <taxon>Telmatospirillum</taxon>
    </lineage>
</organism>
<evidence type="ECO:0000313" key="7">
    <source>
        <dbReference type="Proteomes" id="UP000233293"/>
    </source>
</evidence>
<comment type="subcellular location">
    <subcellularLocation>
        <location evidence="1">Cell outer membrane</location>
    </subcellularLocation>
</comment>
<dbReference type="InterPro" id="IPR011250">
    <property type="entry name" value="OMP/PagP_B-barrel"/>
</dbReference>
<name>A0A2N3PPK2_9PROT</name>
<accession>A0A2N3PPK2</accession>
<evidence type="ECO:0000313" key="6">
    <source>
        <dbReference type="EMBL" id="PKU22307.1"/>
    </source>
</evidence>
<dbReference type="EMBL" id="PIUM01000034">
    <property type="protein sequence ID" value="PKU22307.1"/>
    <property type="molecule type" value="Genomic_DNA"/>
</dbReference>
<keyword evidence="4" id="KW-0472">Membrane</keyword>
<comment type="caution">
    <text evidence="6">The sequence shown here is derived from an EMBL/GenBank/DDBJ whole genome shotgun (WGS) entry which is preliminary data.</text>
</comment>
<evidence type="ECO:0000256" key="3">
    <source>
        <dbReference type="ARBA" id="ARBA00022729"/>
    </source>
</evidence>
<keyword evidence="3" id="KW-0732">Signal</keyword>
<dbReference type="SUPFAM" id="SSF56925">
    <property type="entry name" value="OMPA-like"/>
    <property type="match status" value="1"/>
</dbReference>
<protein>
    <recommendedName>
        <fullName evidence="8">MipA/OmpV family protein</fullName>
    </recommendedName>
</protein>
<dbReference type="PANTHER" id="PTHR38776:SF1">
    <property type="entry name" value="MLTA-INTERACTING PROTEIN-RELATED"/>
    <property type="match status" value="1"/>
</dbReference>
<keyword evidence="7" id="KW-1185">Reference proteome</keyword>
<evidence type="ECO:0000256" key="1">
    <source>
        <dbReference type="ARBA" id="ARBA00004442"/>
    </source>
</evidence>
<evidence type="ECO:0008006" key="8">
    <source>
        <dbReference type="Google" id="ProtNLM"/>
    </source>
</evidence>
<evidence type="ECO:0000256" key="2">
    <source>
        <dbReference type="ARBA" id="ARBA00005722"/>
    </source>
</evidence>
<dbReference type="AlphaFoldDB" id="A0A2N3PPK2"/>
<dbReference type="GO" id="GO:0009279">
    <property type="term" value="C:cell outer membrane"/>
    <property type="evidence" value="ECO:0007669"/>
    <property type="project" value="UniProtKB-SubCell"/>
</dbReference>
<dbReference type="Pfam" id="PF06629">
    <property type="entry name" value="MipA"/>
    <property type="match status" value="1"/>
</dbReference>
<keyword evidence="5" id="KW-0998">Cell outer membrane</keyword>
<reference evidence="7" key="1">
    <citation type="submission" date="2017-12" db="EMBL/GenBank/DDBJ databases">
        <title>Draft genome sequence of Telmatospirillum siberiense 26-4b1T, an acidotolerant peatland alphaproteobacterium potentially involved in sulfur cycling.</title>
        <authorList>
            <person name="Hausmann B."/>
            <person name="Pjevac P."/>
            <person name="Schreck K."/>
            <person name="Herbold C.W."/>
            <person name="Daims H."/>
            <person name="Wagner M."/>
            <person name="Pester M."/>
            <person name="Loy A."/>
        </authorList>
    </citation>
    <scope>NUCLEOTIDE SEQUENCE [LARGE SCALE GENOMIC DNA]</scope>
    <source>
        <strain evidence="7">26-4b1</strain>
    </source>
</reference>
<dbReference type="Proteomes" id="UP000233293">
    <property type="component" value="Unassembled WGS sequence"/>
</dbReference>
<dbReference type="PANTHER" id="PTHR38776">
    <property type="entry name" value="MLTA-INTERACTING PROTEIN-RELATED"/>
    <property type="match status" value="1"/>
</dbReference>